<dbReference type="PANTHER" id="PTHR11361:SF122">
    <property type="entry name" value="DNA MISMATCH REPAIR PROTEIN MSH3"/>
    <property type="match status" value="1"/>
</dbReference>
<evidence type="ECO:0000256" key="4">
    <source>
        <dbReference type="ARBA" id="ARBA00022763"/>
    </source>
</evidence>
<dbReference type="GO" id="GO:0030983">
    <property type="term" value="F:mismatched DNA binding"/>
    <property type="evidence" value="ECO:0007669"/>
    <property type="project" value="InterPro"/>
</dbReference>
<dbReference type="Pfam" id="PF05190">
    <property type="entry name" value="MutS_IV"/>
    <property type="match status" value="1"/>
</dbReference>
<dbReference type="SMART" id="SM00534">
    <property type="entry name" value="MUTSac"/>
    <property type="match status" value="1"/>
</dbReference>
<gene>
    <name evidence="10" type="ORF">MGAL_10B035301</name>
</gene>
<dbReference type="Pfam" id="PF05188">
    <property type="entry name" value="MutS_II"/>
    <property type="match status" value="1"/>
</dbReference>
<dbReference type="Pfam" id="PF00488">
    <property type="entry name" value="MutS_V"/>
    <property type="match status" value="1"/>
</dbReference>
<evidence type="ECO:0000256" key="8">
    <source>
        <dbReference type="ARBA" id="ARBA00023242"/>
    </source>
</evidence>
<dbReference type="GO" id="GO:0006298">
    <property type="term" value="P:mismatch repair"/>
    <property type="evidence" value="ECO:0007669"/>
    <property type="project" value="InterPro"/>
</dbReference>
<dbReference type="EMBL" id="UYJE01001656">
    <property type="protein sequence ID" value="VDI04011.1"/>
    <property type="molecule type" value="Genomic_DNA"/>
</dbReference>
<dbReference type="InterPro" id="IPR012337">
    <property type="entry name" value="RNaseH-like_sf"/>
</dbReference>
<evidence type="ECO:0000256" key="6">
    <source>
        <dbReference type="ARBA" id="ARBA00023125"/>
    </source>
</evidence>
<accession>A0A8B6CG15</accession>
<evidence type="ECO:0000256" key="5">
    <source>
        <dbReference type="ARBA" id="ARBA00022840"/>
    </source>
</evidence>
<dbReference type="GO" id="GO:0005634">
    <property type="term" value="C:nucleus"/>
    <property type="evidence" value="ECO:0007669"/>
    <property type="project" value="UniProtKB-SubCell"/>
</dbReference>
<comment type="subcellular location">
    <subcellularLocation>
        <location evidence="1">Nucleus</location>
    </subcellularLocation>
</comment>
<keyword evidence="6" id="KW-0238">DNA-binding</keyword>
<reference evidence="10" key="1">
    <citation type="submission" date="2018-11" db="EMBL/GenBank/DDBJ databases">
        <authorList>
            <person name="Alioto T."/>
            <person name="Alioto T."/>
        </authorList>
    </citation>
    <scope>NUCLEOTIDE SEQUENCE</scope>
</reference>
<dbReference type="Gene3D" id="3.30.420.110">
    <property type="entry name" value="MutS, connector domain"/>
    <property type="match status" value="1"/>
</dbReference>
<keyword evidence="7" id="KW-0234">DNA repair</keyword>
<dbReference type="GO" id="GO:0006312">
    <property type="term" value="P:mitotic recombination"/>
    <property type="evidence" value="ECO:0007669"/>
    <property type="project" value="TreeGrafter"/>
</dbReference>
<dbReference type="GO" id="GO:0140664">
    <property type="term" value="F:ATP-dependent DNA damage sensor activity"/>
    <property type="evidence" value="ECO:0007669"/>
    <property type="project" value="InterPro"/>
</dbReference>
<evidence type="ECO:0000256" key="7">
    <source>
        <dbReference type="ARBA" id="ARBA00023204"/>
    </source>
</evidence>
<evidence type="ECO:0000256" key="1">
    <source>
        <dbReference type="ARBA" id="ARBA00004123"/>
    </source>
</evidence>
<feature type="domain" description="DNA mismatch repair proteins mutS family" evidence="9">
    <location>
        <begin position="813"/>
        <end position="829"/>
    </location>
</feature>
<dbReference type="NCBIfam" id="NF003810">
    <property type="entry name" value="PRK05399.1"/>
    <property type="match status" value="1"/>
</dbReference>
<dbReference type="Proteomes" id="UP000596742">
    <property type="component" value="Unassembled WGS sequence"/>
</dbReference>
<dbReference type="InterPro" id="IPR036187">
    <property type="entry name" value="DNA_mismatch_repair_MutS_sf"/>
</dbReference>
<organism evidence="10 11">
    <name type="scientific">Mytilus galloprovincialis</name>
    <name type="common">Mediterranean mussel</name>
    <dbReference type="NCBI Taxonomy" id="29158"/>
    <lineage>
        <taxon>Eukaryota</taxon>
        <taxon>Metazoa</taxon>
        <taxon>Spiralia</taxon>
        <taxon>Lophotrochozoa</taxon>
        <taxon>Mollusca</taxon>
        <taxon>Bivalvia</taxon>
        <taxon>Autobranchia</taxon>
        <taxon>Pteriomorphia</taxon>
        <taxon>Mytilida</taxon>
        <taxon>Mytiloidea</taxon>
        <taxon>Mytilidae</taxon>
        <taxon>Mytilinae</taxon>
        <taxon>Mytilus</taxon>
    </lineage>
</organism>
<name>A0A8B6CG15_MYTGA</name>
<dbReference type="InterPro" id="IPR007696">
    <property type="entry name" value="DNA_mismatch_repair_MutS_core"/>
</dbReference>
<dbReference type="OrthoDB" id="10252754at2759"/>
<dbReference type="GO" id="GO:0005524">
    <property type="term" value="F:ATP binding"/>
    <property type="evidence" value="ECO:0007669"/>
    <property type="project" value="UniProtKB-KW"/>
</dbReference>
<evidence type="ECO:0000256" key="2">
    <source>
        <dbReference type="ARBA" id="ARBA00007094"/>
    </source>
</evidence>
<dbReference type="Pfam" id="PF05192">
    <property type="entry name" value="MutS_III"/>
    <property type="match status" value="1"/>
</dbReference>
<dbReference type="InterPro" id="IPR036678">
    <property type="entry name" value="MutS_con_dom_sf"/>
</dbReference>
<dbReference type="SMART" id="SM00533">
    <property type="entry name" value="MUTSd"/>
    <property type="match status" value="1"/>
</dbReference>
<dbReference type="InterPro" id="IPR027417">
    <property type="entry name" value="P-loop_NTPase"/>
</dbReference>
<keyword evidence="3" id="KW-0547">Nucleotide-binding</keyword>
<dbReference type="PROSITE" id="PS00486">
    <property type="entry name" value="DNA_MISMATCH_REPAIR_2"/>
    <property type="match status" value="1"/>
</dbReference>
<dbReference type="SUPFAM" id="SSF48334">
    <property type="entry name" value="DNA repair protein MutS, domain III"/>
    <property type="match status" value="1"/>
</dbReference>
<dbReference type="InterPro" id="IPR045076">
    <property type="entry name" value="MutS"/>
</dbReference>
<dbReference type="InterPro" id="IPR007860">
    <property type="entry name" value="DNA_mmatch_repair_MutS_con_dom"/>
</dbReference>
<comment type="similarity">
    <text evidence="2">Belongs to the DNA mismatch repair MutS family. MSH3 subfamily.</text>
</comment>
<keyword evidence="11" id="KW-1185">Reference proteome</keyword>
<proteinExistence type="inferred from homology"/>
<dbReference type="Gene3D" id="1.10.1420.10">
    <property type="match status" value="2"/>
</dbReference>
<evidence type="ECO:0000256" key="3">
    <source>
        <dbReference type="ARBA" id="ARBA00022741"/>
    </source>
</evidence>
<dbReference type="AlphaFoldDB" id="A0A8B6CG15"/>
<keyword evidence="4" id="KW-0227">DNA damage</keyword>
<sequence length="970" mass="110439">MSLSENSRNEILWWIKNVDRNEGKSISFGTPTEYIETDASKIGWGAVYGKNKTQGRWMKSESISHINILELLAIKYAFFSLGKNISNSHICIKSDSSTAVQYINNMGGSVVALLEVVREIWFWAADKNNFITAVHIAGKDNITPDQLSRNFSDSSEWKLKENIFRNICGHFFQPNIDLFASRLNKQLSKYVSWFPDPDAMASDAFSFSWKNYLPYVFPPFSIIARILNKVEEEQAVQPSTGDIIYDCFNDDDTRSELETRITHIQPAEILIPCNLSPKTEKIIKGIIDISTSEDDRIRLERQPEEHFEYEQAFQTVSDFYKSDAKCAGKIQEIINLPKPIISCLSGILVYLKDFGLSQILKLTGNFCQFSTKSLYMQLQTSVLRNLEVFQNLTDGKEKGSLFWAVNQTVTRFGGRMLKSWLKKPLLSAKHILDRQEAIHELLRGKNAQVLANLRGSLSQTPDLEKGISSVYYKKCSVLEFFFVCKSLIKWSEDVQLITKQLDGTLSSEILTDILNDIPQLLEDVKSLLNALHENNVRDKEKTNLFSDESLFPTVQRRKQEIKDVEKEMLDHRRTVRLTLKQPALDFTTVLGTEYLIEVKNKVSHVVPTDWLKISSTKAVSRFHPPFIQATYKKLNQLREQLKKDCDAAWLQFLGWFEDDYQKYRKAVHHIATLDCLFSLSLVARLHGYCRPKVNENEVCINIEQGQHPVIQQILQGSQQFVPNDTNISTDETKVMIITGPNMGGKSSYIKQVALITILTQIGSYVPAESAEMGIVDAIYTRMGASDEIYKGRSTFMVELQEASDIMLKATPRSLVILDELGRGTSTHDGVAIAYATLDYFIKQVKCLTLFVTHYPVLSELEQTYPNIVQNHHMSFMVNEDSGKRGDEDSSNVVTFLYQLVSGCAGKSYGLNVARLASIPQDILNTAAKKSQEFHNLIVIKREREEEFRNIYSTEDTKVLYQSLQNTSAMQ</sequence>
<dbReference type="SUPFAM" id="SSF52540">
    <property type="entry name" value="P-loop containing nucleoside triphosphate hydrolases"/>
    <property type="match status" value="1"/>
</dbReference>
<dbReference type="FunFam" id="3.40.50.300:FF:000870">
    <property type="entry name" value="MutS protein homolog 4"/>
    <property type="match status" value="1"/>
</dbReference>
<protein>
    <submittedName>
        <fullName evidence="10">DNA mismatch repair protein MSH3</fullName>
    </submittedName>
</protein>
<evidence type="ECO:0000313" key="10">
    <source>
        <dbReference type="EMBL" id="VDI04011.1"/>
    </source>
</evidence>
<comment type="caution">
    <text evidence="10">The sequence shown here is derived from an EMBL/GenBank/DDBJ whole genome shotgun (WGS) entry which is preliminary data.</text>
</comment>
<dbReference type="SUPFAM" id="SSF53098">
    <property type="entry name" value="Ribonuclease H-like"/>
    <property type="match status" value="1"/>
</dbReference>
<dbReference type="InterPro" id="IPR007861">
    <property type="entry name" value="DNA_mismatch_repair_MutS_clamp"/>
</dbReference>
<dbReference type="SUPFAM" id="SSF53150">
    <property type="entry name" value="DNA repair protein MutS, domain II"/>
    <property type="match status" value="1"/>
</dbReference>
<evidence type="ECO:0000313" key="11">
    <source>
        <dbReference type="Proteomes" id="UP000596742"/>
    </source>
</evidence>
<dbReference type="Gene3D" id="3.40.50.300">
    <property type="entry name" value="P-loop containing nucleotide triphosphate hydrolases"/>
    <property type="match status" value="1"/>
</dbReference>
<keyword evidence="8" id="KW-0539">Nucleus</keyword>
<dbReference type="CDD" id="cd09275">
    <property type="entry name" value="RNase_HI_RT_DIRS1"/>
    <property type="match status" value="1"/>
</dbReference>
<dbReference type="InterPro" id="IPR000432">
    <property type="entry name" value="DNA_mismatch_repair_MutS_C"/>
</dbReference>
<dbReference type="PANTHER" id="PTHR11361">
    <property type="entry name" value="DNA MISMATCH REPAIR PROTEIN MUTS FAMILY MEMBER"/>
    <property type="match status" value="1"/>
</dbReference>
<keyword evidence="5" id="KW-0067">ATP-binding</keyword>
<dbReference type="FunFam" id="1.10.1420.10:FF:000004">
    <property type="entry name" value="DNA mismatch repair protein Msh3"/>
    <property type="match status" value="1"/>
</dbReference>
<evidence type="ECO:0000259" key="9">
    <source>
        <dbReference type="PROSITE" id="PS00486"/>
    </source>
</evidence>